<protein>
    <submittedName>
        <fullName evidence="1">Uncharacterized protein</fullName>
    </submittedName>
</protein>
<keyword evidence="2" id="KW-1185">Reference proteome</keyword>
<organism evidence="1 2">
    <name type="scientific">Cyclobacterium xiamenense</name>
    <dbReference type="NCBI Taxonomy" id="1297121"/>
    <lineage>
        <taxon>Bacteria</taxon>
        <taxon>Pseudomonadati</taxon>
        <taxon>Bacteroidota</taxon>
        <taxon>Cytophagia</taxon>
        <taxon>Cytophagales</taxon>
        <taxon>Cyclobacteriaceae</taxon>
        <taxon>Cyclobacterium</taxon>
    </lineage>
</organism>
<dbReference type="AlphaFoldDB" id="A0A1H6W3P0"/>
<evidence type="ECO:0000313" key="2">
    <source>
        <dbReference type="Proteomes" id="UP000199403"/>
    </source>
</evidence>
<evidence type="ECO:0000313" key="1">
    <source>
        <dbReference type="EMBL" id="SEJ10446.1"/>
    </source>
</evidence>
<reference evidence="2" key="1">
    <citation type="submission" date="2016-10" db="EMBL/GenBank/DDBJ databases">
        <authorList>
            <person name="Varghese N."/>
            <person name="Submissions S."/>
        </authorList>
    </citation>
    <scope>NUCLEOTIDE SEQUENCE [LARGE SCALE GENOMIC DNA]</scope>
    <source>
        <strain evidence="2">IBRC-M 10761</strain>
    </source>
</reference>
<sequence length="146" mass="16739">MSFESGFGLLGNYLSRQDFIYEFENNSELEYRYASDPVRQFTISHLRLGLGTNYLLARRWKLFLRSQYWLPVARTGLLEDRTHGVEAGVGVNFMLRKRINPLPPGNCKECPSELNSYPQWLIQGELSGASFFGCSRFNGALMNTRA</sequence>
<dbReference type="OrthoDB" id="827796at2"/>
<accession>A0A1H6W3P0</accession>
<dbReference type="RefSeq" id="WP_092171246.1">
    <property type="nucleotide sequence ID" value="NZ_FNZH01000002.1"/>
</dbReference>
<dbReference type="Proteomes" id="UP000199403">
    <property type="component" value="Unassembled WGS sequence"/>
</dbReference>
<dbReference type="EMBL" id="FNZH01000002">
    <property type="protein sequence ID" value="SEJ10446.1"/>
    <property type="molecule type" value="Genomic_DNA"/>
</dbReference>
<name>A0A1H6W3P0_9BACT</name>
<proteinExistence type="predicted"/>
<gene>
    <name evidence="1" type="ORF">SAMN05192553_102397</name>
</gene>